<keyword evidence="4 6" id="KW-1133">Transmembrane helix</keyword>
<feature type="domain" description="Cytochrome c assembly protein" evidence="7">
    <location>
        <begin position="411"/>
        <end position="537"/>
    </location>
</feature>
<evidence type="ECO:0000313" key="8">
    <source>
        <dbReference type="EMBL" id="OGG01575.1"/>
    </source>
</evidence>
<feature type="transmembrane region" description="Helical" evidence="6">
    <location>
        <begin position="485"/>
        <end position="501"/>
    </location>
</feature>
<dbReference type="EMBL" id="MFIX01000206">
    <property type="protein sequence ID" value="OGG01575.1"/>
    <property type="molecule type" value="Genomic_DNA"/>
</dbReference>
<comment type="caution">
    <text evidence="8">The sequence shown here is derived from an EMBL/GenBank/DDBJ whole genome shotgun (WGS) entry which is preliminary data.</text>
</comment>
<name>A0A1F5YN44_9BACT</name>
<proteinExistence type="predicted"/>
<feature type="transmembrane region" description="Helical" evidence="6">
    <location>
        <begin position="412"/>
        <end position="431"/>
    </location>
</feature>
<dbReference type="GO" id="GO:0005886">
    <property type="term" value="C:plasma membrane"/>
    <property type="evidence" value="ECO:0007669"/>
    <property type="project" value="TreeGrafter"/>
</dbReference>
<evidence type="ECO:0000256" key="4">
    <source>
        <dbReference type="ARBA" id="ARBA00022989"/>
    </source>
</evidence>
<accession>A0A1F5YN44</accession>
<feature type="transmembrane region" description="Helical" evidence="6">
    <location>
        <begin position="207"/>
        <end position="227"/>
    </location>
</feature>
<comment type="subcellular location">
    <subcellularLocation>
        <location evidence="1">Membrane</location>
        <topology evidence="1">Multi-pass membrane protein</topology>
    </subcellularLocation>
</comment>
<dbReference type="InterPro" id="IPR045062">
    <property type="entry name" value="Cyt_c_biogenesis_CcsA/CcmC"/>
</dbReference>
<feature type="transmembrane region" description="Helical" evidence="6">
    <location>
        <begin position="38"/>
        <end position="59"/>
    </location>
</feature>
<dbReference type="Proteomes" id="UP000179129">
    <property type="component" value="Unassembled WGS sequence"/>
</dbReference>
<dbReference type="AlphaFoldDB" id="A0A1F5YN44"/>
<feature type="domain" description="Cytochrome c assembly protein" evidence="7">
    <location>
        <begin position="68"/>
        <end position="162"/>
    </location>
</feature>
<keyword evidence="3" id="KW-0201">Cytochrome c-type biogenesis</keyword>
<keyword evidence="5 6" id="KW-0472">Membrane</keyword>
<protein>
    <recommendedName>
        <fullName evidence="7">Cytochrome c assembly protein domain-containing protein</fullName>
    </recommendedName>
</protein>
<gene>
    <name evidence="8" type="ORF">A3F83_11000</name>
</gene>
<evidence type="ECO:0000259" key="7">
    <source>
        <dbReference type="Pfam" id="PF01578"/>
    </source>
</evidence>
<dbReference type="GO" id="GO:0017004">
    <property type="term" value="P:cytochrome complex assembly"/>
    <property type="evidence" value="ECO:0007669"/>
    <property type="project" value="UniProtKB-KW"/>
</dbReference>
<feature type="transmembrane region" description="Helical" evidence="6">
    <location>
        <begin position="513"/>
        <end position="533"/>
    </location>
</feature>
<evidence type="ECO:0000256" key="1">
    <source>
        <dbReference type="ARBA" id="ARBA00004141"/>
    </source>
</evidence>
<evidence type="ECO:0000256" key="5">
    <source>
        <dbReference type="ARBA" id="ARBA00023136"/>
    </source>
</evidence>
<dbReference type="GO" id="GO:0020037">
    <property type="term" value="F:heme binding"/>
    <property type="evidence" value="ECO:0007669"/>
    <property type="project" value="InterPro"/>
</dbReference>
<dbReference type="InterPro" id="IPR002541">
    <property type="entry name" value="Cyt_c_assembly"/>
</dbReference>
<feature type="transmembrane region" description="Helical" evidence="6">
    <location>
        <begin position="95"/>
        <end position="114"/>
    </location>
</feature>
<dbReference type="STRING" id="1817867.A3F83_11000"/>
<feature type="transmembrane region" description="Helical" evidence="6">
    <location>
        <begin position="174"/>
        <end position="195"/>
    </location>
</feature>
<evidence type="ECO:0000256" key="3">
    <source>
        <dbReference type="ARBA" id="ARBA00022748"/>
    </source>
</evidence>
<feature type="transmembrane region" description="Helical" evidence="6">
    <location>
        <begin position="71"/>
        <end position="88"/>
    </location>
</feature>
<evidence type="ECO:0000256" key="6">
    <source>
        <dbReference type="SAM" id="Phobius"/>
    </source>
</evidence>
<feature type="transmembrane region" description="Helical" evidence="6">
    <location>
        <begin position="239"/>
        <end position="260"/>
    </location>
</feature>
<evidence type="ECO:0000256" key="2">
    <source>
        <dbReference type="ARBA" id="ARBA00022692"/>
    </source>
</evidence>
<keyword evidence="2 6" id="KW-0812">Transmembrane</keyword>
<reference evidence="8 9" key="1">
    <citation type="journal article" date="2016" name="Nat. Commun.">
        <title>Thousands of microbial genomes shed light on interconnected biogeochemical processes in an aquifer system.</title>
        <authorList>
            <person name="Anantharaman K."/>
            <person name="Brown C.T."/>
            <person name="Hug L.A."/>
            <person name="Sharon I."/>
            <person name="Castelle C.J."/>
            <person name="Probst A.J."/>
            <person name="Thomas B.C."/>
            <person name="Singh A."/>
            <person name="Wilkins M.J."/>
            <person name="Karaoz U."/>
            <person name="Brodie E.L."/>
            <person name="Williams K.H."/>
            <person name="Hubbard S.S."/>
            <person name="Banfield J.F."/>
        </authorList>
    </citation>
    <scope>NUCLEOTIDE SEQUENCE [LARGE SCALE GENOMIC DNA]</scope>
</reference>
<dbReference type="PANTHER" id="PTHR30071">
    <property type="entry name" value="HEME EXPORTER PROTEIN C"/>
    <property type="match status" value="1"/>
</dbReference>
<feature type="transmembrane region" description="Helical" evidence="6">
    <location>
        <begin position="6"/>
        <end position="26"/>
    </location>
</feature>
<dbReference type="PANTHER" id="PTHR30071:SF1">
    <property type="entry name" value="CYTOCHROME B_B6 PROTEIN-RELATED"/>
    <property type="match status" value="1"/>
</dbReference>
<sequence length="540" mass="59765">MEAVLYKITLWSFFAAMISHFVGVVPEERSRSAKTFMLLAYLFVLAGFVSLTTILASRWISQNRVPISSSYEYLSVLAWCVSITYFLVMYKLRSAFIGACLSPGLFLAIVFAGLYPRSLEMTLVPALQSYWLQIHVTLTIVGEAAFALAFVAGILYLVKNCNWQELGPAVKRKSLLYLVFALAAGLALVQVLRIAGVVLEGLSGWKAFVVMLGGGFLIAVPVFIILWRKGIGENTANFGGLLFALSILSLLISGMSLGSYQNRHQQEMDKLVQNVQAVDELSGLLDTPEGKLAPEKWQEYLQSRNQRLGLIASLEELQAKLKRSVTREDAAVLLAGSDLLSELTFPLSLGEIRQERHNLAQDIQNLEQITGMTGLPVAGTALHMLRSRMIDNYNRLSAADLLPQESGREGAFLGYMVLFAVPLFIILYYLARAVQGKIPELETLDTLAYRTVSLGFPIFTFGALISGAIWAHYAWGKWWSNDPKEMGSLIVWLTFLIYLHARYVRRWSGNQAAVAAILGFLFAMLSFVGNSVLSGLHAYG</sequence>
<organism evidence="8 9">
    <name type="scientific">Candidatus Glassbacteria bacterium RIFCSPLOWO2_12_FULL_58_11</name>
    <dbReference type="NCBI Taxonomy" id="1817867"/>
    <lineage>
        <taxon>Bacteria</taxon>
        <taxon>Candidatus Glassiibacteriota</taxon>
    </lineage>
</organism>
<feature type="transmembrane region" description="Helical" evidence="6">
    <location>
        <begin position="134"/>
        <end position="158"/>
    </location>
</feature>
<feature type="transmembrane region" description="Helical" evidence="6">
    <location>
        <begin position="452"/>
        <end position="473"/>
    </location>
</feature>
<evidence type="ECO:0000313" key="9">
    <source>
        <dbReference type="Proteomes" id="UP000179129"/>
    </source>
</evidence>
<dbReference type="Pfam" id="PF01578">
    <property type="entry name" value="Cytochrom_C_asm"/>
    <property type="match status" value="2"/>
</dbReference>